<dbReference type="SUPFAM" id="SSF54862">
    <property type="entry name" value="4Fe-4S ferredoxins"/>
    <property type="match status" value="1"/>
</dbReference>
<keyword evidence="2 7" id="KW-0813">Transport</keyword>
<reference evidence="9 10" key="1">
    <citation type="journal article" date="2012" name="J. Bacteriol.">
        <title>Complete genome sequence of a thermophilic methanogen, Methanocella conradii HZ254, isolated from Chinese rice field soil.</title>
        <authorList>
            <person name="Lu Z."/>
            <person name="Lu Y."/>
        </authorList>
    </citation>
    <scope>NUCLEOTIDE SEQUENCE [LARGE SCALE GENOMIC DNA]</scope>
    <source>
        <strain evidence="10">DSM 24694 / JCM 17849 / CGMCC 1.5162 / HZ254</strain>
    </source>
</reference>
<dbReference type="GO" id="GO:0005506">
    <property type="term" value="F:iron ion binding"/>
    <property type="evidence" value="ECO:0007669"/>
    <property type="project" value="UniProtKB-UniRule"/>
</dbReference>
<protein>
    <recommendedName>
        <fullName evidence="7">Ferredoxin</fullName>
    </recommendedName>
</protein>
<dbReference type="HOGENOM" id="CLU_139698_6_4_2"/>
<keyword evidence="5 7" id="KW-0408">Iron</keyword>
<dbReference type="GO" id="GO:0016491">
    <property type="term" value="F:oxidoreductase activity"/>
    <property type="evidence" value="ECO:0007669"/>
    <property type="project" value="UniProtKB-ARBA"/>
</dbReference>
<dbReference type="AlphaFoldDB" id="H8I4R0"/>
<dbReference type="Proteomes" id="UP000005233">
    <property type="component" value="Chromosome"/>
</dbReference>
<evidence type="ECO:0000256" key="3">
    <source>
        <dbReference type="ARBA" id="ARBA00022723"/>
    </source>
</evidence>
<evidence type="ECO:0000313" key="10">
    <source>
        <dbReference type="Proteomes" id="UP000005233"/>
    </source>
</evidence>
<dbReference type="EMBL" id="CP003243">
    <property type="protein sequence ID" value="AFD00655.1"/>
    <property type="molecule type" value="Genomic_DNA"/>
</dbReference>
<evidence type="ECO:0000256" key="7">
    <source>
        <dbReference type="RuleBase" id="RU368020"/>
    </source>
</evidence>
<evidence type="ECO:0000256" key="6">
    <source>
        <dbReference type="ARBA" id="ARBA00023014"/>
    </source>
</evidence>
<dbReference type="PROSITE" id="PS51379">
    <property type="entry name" value="4FE4S_FER_2"/>
    <property type="match status" value="2"/>
</dbReference>
<dbReference type="Pfam" id="PF13370">
    <property type="entry name" value="Fer4_13"/>
    <property type="match status" value="1"/>
</dbReference>
<keyword evidence="6 7" id="KW-0411">Iron-sulfur</keyword>
<sequence length="63" mass="6564">MVVPIVDKELCISCGNCVDLCPDVFGWGEDGKAEVIDPGGCGTKCDCQEAAESCPVDAISLEE</sequence>
<dbReference type="PROSITE" id="PS00198">
    <property type="entry name" value="4FE4S_FER_1"/>
    <property type="match status" value="1"/>
</dbReference>
<dbReference type="Gene3D" id="3.30.70.20">
    <property type="match status" value="1"/>
</dbReference>
<evidence type="ECO:0000256" key="4">
    <source>
        <dbReference type="ARBA" id="ARBA00022982"/>
    </source>
</evidence>
<organism evidence="9 10">
    <name type="scientific">Methanocella conradii (strain DSM 24694 / JCM 17849 / CGMCC 1.5162 / HZ254)</name>
    <dbReference type="NCBI Taxonomy" id="1041930"/>
    <lineage>
        <taxon>Archaea</taxon>
        <taxon>Methanobacteriati</taxon>
        <taxon>Methanobacteriota</taxon>
        <taxon>Stenosarchaea group</taxon>
        <taxon>Methanomicrobia</taxon>
        <taxon>Methanocellales</taxon>
        <taxon>Methanocellaceae</taxon>
        <taxon>Methanocella</taxon>
    </lineage>
</organism>
<evidence type="ECO:0000313" key="9">
    <source>
        <dbReference type="EMBL" id="AFD00655.1"/>
    </source>
</evidence>
<dbReference type="PRINTS" id="PR00352">
    <property type="entry name" value="3FE4SFRDOXIN"/>
</dbReference>
<dbReference type="PANTHER" id="PTHR36923:SF3">
    <property type="entry name" value="FERREDOXIN"/>
    <property type="match status" value="1"/>
</dbReference>
<dbReference type="GO" id="GO:0051536">
    <property type="term" value="F:iron-sulfur cluster binding"/>
    <property type="evidence" value="ECO:0007669"/>
    <property type="project" value="UniProtKB-KW"/>
</dbReference>
<name>H8I4R0_METCZ</name>
<keyword evidence="10" id="KW-1185">Reference proteome</keyword>
<dbReference type="InterPro" id="IPR017900">
    <property type="entry name" value="4Fe4S_Fe_S_CS"/>
</dbReference>
<evidence type="ECO:0000259" key="8">
    <source>
        <dbReference type="PROSITE" id="PS51379"/>
    </source>
</evidence>
<feature type="domain" description="4Fe-4S ferredoxin-type" evidence="8">
    <location>
        <begin position="32"/>
        <end position="63"/>
    </location>
</feature>
<feature type="domain" description="4Fe-4S ferredoxin-type" evidence="8">
    <location>
        <begin position="2"/>
        <end position="30"/>
    </location>
</feature>
<gene>
    <name evidence="9" type="ordered locus">Mtc_1915</name>
</gene>
<accession>H8I4R0</accession>
<dbReference type="GO" id="GO:0009055">
    <property type="term" value="F:electron transfer activity"/>
    <property type="evidence" value="ECO:0007669"/>
    <property type="project" value="UniProtKB-UniRule"/>
</dbReference>
<dbReference type="PANTHER" id="PTHR36923">
    <property type="entry name" value="FERREDOXIN"/>
    <property type="match status" value="1"/>
</dbReference>
<proteinExistence type="predicted"/>
<comment type="function">
    <text evidence="7">Ferredoxins are iron-sulfur proteins that transfer electrons in a wide variety of metabolic reactions.</text>
</comment>
<dbReference type="KEGG" id="mez:Mtc_1915"/>
<keyword evidence="3 7" id="KW-0479">Metal-binding</keyword>
<dbReference type="InterPro" id="IPR017896">
    <property type="entry name" value="4Fe4S_Fe-S-bd"/>
</dbReference>
<dbReference type="STRING" id="1041930.Mtc_1915"/>
<dbReference type="InterPro" id="IPR001080">
    <property type="entry name" value="3Fe4S_ferredoxin"/>
</dbReference>
<comment type="cofactor">
    <cofactor evidence="1">
        <name>[4Fe-4S] cluster</name>
        <dbReference type="ChEBI" id="CHEBI:49883"/>
    </cofactor>
</comment>
<dbReference type="eggNOG" id="arCOG00349">
    <property type="taxonomic scope" value="Archaea"/>
</dbReference>
<evidence type="ECO:0000256" key="1">
    <source>
        <dbReference type="ARBA" id="ARBA00001966"/>
    </source>
</evidence>
<dbReference type="InterPro" id="IPR051269">
    <property type="entry name" value="Fe-S_cluster_ET"/>
</dbReference>
<keyword evidence="4 7" id="KW-0249">Electron transport</keyword>
<evidence type="ECO:0000256" key="2">
    <source>
        <dbReference type="ARBA" id="ARBA00022448"/>
    </source>
</evidence>
<evidence type="ECO:0000256" key="5">
    <source>
        <dbReference type="ARBA" id="ARBA00023004"/>
    </source>
</evidence>